<keyword evidence="2" id="KW-0732">Signal</keyword>
<sequence length="255" mass="27655">MCLKLLLLIAFIGMLSLLQAASTGFNGTPLEGIEINDPMTALLLTTNRTVSDCVGKTVQASPTSYKGSSQLSETNVQRLISSCIKDPKAAPPPPLVEAKETKKKDDPFGGTPLEGIEIDDPLVALAMSLNPKVKECVFKAVQQDPEAYKGSSRLNKENFNTLVLSCLKNPNAQPPSPQHPPKEVQTKNDDPFAGTPLEGVRIDDPLTVLALTLNRGTYQCVTDRVKISPDMYKGEGQQKQANITSLIHECLKKQK</sequence>
<keyword evidence="4" id="KW-1185">Reference proteome</keyword>
<feature type="compositionally biased region" description="Basic and acidic residues" evidence="1">
    <location>
        <begin position="97"/>
        <end position="107"/>
    </location>
</feature>
<name>A0A163IR86_ABSGL</name>
<evidence type="ECO:0000313" key="4">
    <source>
        <dbReference type="Proteomes" id="UP000078561"/>
    </source>
</evidence>
<proteinExistence type="predicted"/>
<dbReference type="AlphaFoldDB" id="A0A163IR86"/>
<evidence type="ECO:0008006" key="5">
    <source>
        <dbReference type="Google" id="ProtNLM"/>
    </source>
</evidence>
<dbReference type="Proteomes" id="UP000078561">
    <property type="component" value="Unassembled WGS sequence"/>
</dbReference>
<evidence type="ECO:0000313" key="3">
    <source>
        <dbReference type="EMBL" id="SAL94883.1"/>
    </source>
</evidence>
<evidence type="ECO:0000256" key="2">
    <source>
        <dbReference type="SAM" id="SignalP"/>
    </source>
</evidence>
<feature type="region of interest" description="Disordered" evidence="1">
    <location>
        <begin position="168"/>
        <end position="188"/>
    </location>
</feature>
<accession>A0A163IR86</accession>
<feature type="region of interest" description="Disordered" evidence="1">
    <location>
        <begin position="87"/>
        <end position="110"/>
    </location>
</feature>
<organism evidence="3">
    <name type="scientific">Absidia glauca</name>
    <name type="common">Pin mould</name>
    <dbReference type="NCBI Taxonomy" id="4829"/>
    <lineage>
        <taxon>Eukaryota</taxon>
        <taxon>Fungi</taxon>
        <taxon>Fungi incertae sedis</taxon>
        <taxon>Mucoromycota</taxon>
        <taxon>Mucoromycotina</taxon>
        <taxon>Mucoromycetes</taxon>
        <taxon>Mucorales</taxon>
        <taxon>Cunninghamellaceae</taxon>
        <taxon>Absidia</taxon>
    </lineage>
</organism>
<evidence type="ECO:0000256" key="1">
    <source>
        <dbReference type="SAM" id="MobiDB-lite"/>
    </source>
</evidence>
<dbReference type="InParanoid" id="A0A163IR86"/>
<dbReference type="EMBL" id="LT550042">
    <property type="protein sequence ID" value="SAL94883.1"/>
    <property type="molecule type" value="Genomic_DNA"/>
</dbReference>
<feature type="signal peptide" evidence="2">
    <location>
        <begin position="1"/>
        <end position="20"/>
    </location>
</feature>
<gene>
    <name evidence="3" type="primary">ABSGL_00175.1 scaffold 349</name>
</gene>
<reference evidence="3" key="1">
    <citation type="submission" date="2016-04" db="EMBL/GenBank/DDBJ databases">
        <authorList>
            <person name="Evans L.H."/>
            <person name="Alamgir A."/>
            <person name="Owens N."/>
            <person name="Weber N.D."/>
            <person name="Virtaneva K."/>
            <person name="Barbian K."/>
            <person name="Babar A."/>
            <person name="Rosenke K."/>
        </authorList>
    </citation>
    <scope>NUCLEOTIDE SEQUENCE [LARGE SCALE GENOMIC DNA]</scope>
    <source>
        <strain evidence="3">CBS 101.48</strain>
    </source>
</reference>
<protein>
    <recommendedName>
        <fullName evidence="5">Secreted protein</fullName>
    </recommendedName>
</protein>
<feature type="chain" id="PRO_5007843118" description="Secreted protein" evidence="2">
    <location>
        <begin position="21"/>
        <end position="255"/>
    </location>
</feature>